<dbReference type="EMBL" id="JAJUOS010000002">
    <property type="protein sequence ID" value="MCE5972451.1"/>
    <property type="molecule type" value="Genomic_DNA"/>
</dbReference>
<dbReference type="Gene3D" id="1.10.3540.10">
    <property type="entry name" value="uncharacterized protein from magnetospirillum magneticum domain"/>
    <property type="match status" value="1"/>
</dbReference>
<proteinExistence type="predicted"/>
<dbReference type="Pfam" id="PF08849">
    <property type="entry name" value="BrxA"/>
    <property type="match status" value="1"/>
</dbReference>
<dbReference type="Proteomes" id="UP001521181">
    <property type="component" value="Unassembled WGS sequence"/>
</dbReference>
<keyword evidence="2" id="KW-1185">Reference proteome</keyword>
<dbReference type="InterPro" id="IPR014948">
    <property type="entry name" value="BrxA"/>
</dbReference>
<dbReference type="RefSeq" id="WP_233675472.1">
    <property type="nucleotide sequence ID" value="NZ_JAJUOS010000002.1"/>
</dbReference>
<gene>
    <name evidence="1" type="ORF">LZA78_02965</name>
</gene>
<organism evidence="1 2">
    <name type="scientific">Rhodobacter flavimaris</name>
    <dbReference type="NCBI Taxonomy" id="2907145"/>
    <lineage>
        <taxon>Bacteria</taxon>
        <taxon>Pseudomonadati</taxon>
        <taxon>Pseudomonadota</taxon>
        <taxon>Alphaproteobacteria</taxon>
        <taxon>Rhodobacterales</taxon>
        <taxon>Rhodobacter group</taxon>
        <taxon>Rhodobacter</taxon>
    </lineage>
</organism>
<accession>A0ABS8YRE8</accession>
<evidence type="ECO:0000313" key="2">
    <source>
        <dbReference type="Proteomes" id="UP001521181"/>
    </source>
</evidence>
<protein>
    <submittedName>
        <fullName evidence="1">DUF1819 family protein</fullName>
    </submittedName>
</protein>
<reference evidence="1 2" key="1">
    <citation type="submission" date="2021-12" db="EMBL/GenBank/DDBJ databases">
        <title>Sinirhodobacter sp. WL0062 is a bacterium isolated from seawater.</title>
        <authorList>
            <person name="Wang L."/>
            <person name="He W."/>
            <person name="Zhang D.-F."/>
        </authorList>
    </citation>
    <scope>NUCLEOTIDE SEQUENCE [LARGE SCALE GENOMIC DNA]</scope>
    <source>
        <strain evidence="1 2">WL0062</strain>
    </source>
</reference>
<evidence type="ECO:0000313" key="1">
    <source>
        <dbReference type="EMBL" id="MCE5972451.1"/>
    </source>
</evidence>
<name>A0ABS8YRE8_9RHOB</name>
<sequence>MTLSDNQPYKMSFATGGLFLNESVEVARIHVPTEEWDVTLHRALEEGVTSLPKAASRRRTLREIVNRISTLDEAELEFLVEDADRQDQQAMLWLATCRAYRFVREFATEVIHERFLSFQFDLPLDSFDVLFSAKAEWDEGLAGISPTTRAKLRQVLFRMMREANVISNDNRILSAYISPRLKSILAEKHPQDLVLLPGLTRDGGTS</sequence>
<dbReference type="InterPro" id="IPR023137">
    <property type="entry name" value="BrxA_sf"/>
</dbReference>
<comment type="caution">
    <text evidence="1">The sequence shown here is derived from an EMBL/GenBank/DDBJ whole genome shotgun (WGS) entry which is preliminary data.</text>
</comment>